<protein>
    <submittedName>
        <fullName evidence="1">Uncharacterized protein</fullName>
    </submittedName>
</protein>
<accession>A0A1Y6KVF7</accession>
<organism evidence="1 2">
    <name type="scientific">Photobacterium aquimaris</name>
    <dbReference type="NCBI Taxonomy" id="512643"/>
    <lineage>
        <taxon>Bacteria</taxon>
        <taxon>Pseudomonadati</taxon>
        <taxon>Pseudomonadota</taxon>
        <taxon>Gammaproteobacteria</taxon>
        <taxon>Vibrionales</taxon>
        <taxon>Vibrionaceae</taxon>
        <taxon>Photobacterium</taxon>
    </lineage>
</organism>
<name>A0A1Y6KVF7_9GAMM</name>
<keyword evidence="2" id="KW-1185">Reference proteome</keyword>
<evidence type="ECO:0000313" key="1">
    <source>
        <dbReference type="EMBL" id="SMY16091.1"/>
    </source>
</evidence>
<evidence type="ECO:0000313" key="2">
    <source>
        <dbReference type="Proteomes" id="UP000196485"/>
    </source>
</evidence>
<reference evidence="2" key="1">
    <citation type="submission" date="2017-06" db="EMBL/GenBank/DDBJ databases">
        <authorList>
            <person name="Rodrigo-Torres L."/>
            <person name="Arahal R. D."/>
            <person name="Lucena T."/>
        </authorList>
    </citation>
    <scope>NUCLEOTIDE SEQUENCE [LARGE SCALE GENOMIC DNA]</scope>
    <source>
        <strain evidence="2">type strain: CECT 9192</strain>
    </source>
</reference>
<dbReference type="EMBL" id="FYAH01000002">
    <property type="protein sequence ID" value="SMY16091.1"/>
    <property type="molecule type" value="Genomic_DNA"/>
</dbReference>
<gene>
    <name evidence="1" type="ORF">PAQU9191_01322</name>
</gene>
<dbReference type="Proteomes" id="UP000196485">
    <property type="component" value="Unassembled WGS sequence"/>
</dbReference>
<sequence length="77" mass="8412">MMILSAVNGQPSGVINFPFDIFQPSQSSSSGDKSRQAYIFIKRLQMGGIVLPLSHCKTVFGVLKHSFAVISTVRLQV</sequence>
<dbReference type="AlphaFoldDB" id="A0A1Y6KVF7"/>
<proteinExistence type="predicted"/>